<keyword evidence="4" id="KW-0694">RNA-binding</keyword>
<keyword evidence="4" id="KW-0699">rRNA-binding</keyword>
<evidence type="ECO:0000256" key="1">
    <source>
        <dbReference type="ARBA" id="ARBA00007320"/>
    </source>
</evidence>
<dbReference type="GO" id="GO:0006412">
    <property type="term" value="P:translation"/>
    <property type="evidence" value="ECO:0007669"/>
    <property type="project" value="UniProtKB-UniRule"/>
</dbReference>
<comment type="function">
    <text evidence="4">Binds to the 23S rRNA.</text>
</comment>
<dbReference type="GO" id="GO:0022625">
    <property type="term" value="C:cytosolic large ribosomal subunit"/>
    <property type="evidence" value="ECO:0007669"/>
    <property type="project" value="TreeGrafter"/>
</dbReference>
<dbReference type="AlphaFoldDB" id="A0A515EKU2"/>
<dbReference type="GO" id="GO:0003735">
    <property type="term" value="F:structural constituent of ribosome"/>
    <property type="evidence" value="ECO:0007669"/>
    <property type="project" value="InterPro"/>
</dbReference>
<accession>A0A515EKU2</accession>
<evidence type="ECO:0000256" key="4">
    <source>
        <dbReference type="HAMAP-Rule" id="MF_01341"/>
    </source>
</evidence>
<evidence type="ECO:0000256" key="5">
    <source>
        <dbReference type="SAM" id="MobiDB-lite"/>
    </source>
</evidence>
<dbReference type="InterPro" id="IPR021131">
    <property type="entry name" value="Ribosomal_uL15/eL18"/>
</dbReference>
<feature type="domain" description="Large ribosomal subunit protein uL15/eL18" evidence="6">
    <location>
        <begin position="86"/>
        <end position="142"/>
    </location>
</feature>
<feature type="region of interest" description="Disordered" evidence="5">
    <location>
        <begin position="1"/>
        <end position="59"/>
    </location>
</feature>
<evidence type="ECO:0000259" key="6">
    <source>
        <dbReference type="Pfam" id="PF00828"/>
    </source>
</evidence>
<dbReference type="RefSeq" id="WP_142808975.1">
    <property type="nucleotide sequence ID" value="NZ_CP036282.1"/>
</dbReference>
<name>A0A515EKU2_9BURK</name>
<evidence type="ECO:0000313" key="8">
    <source>
        <dbReference type="Proteomes" id="UP000317365"/>
    </source>
</evidence>
<dbReference type="NCBIfam" id="TIGR01071">
    <property type="entry name" value="rplO_bact"/>
    <property type="match status" value="1"/>
</dbReference>
<evidence type="ECO:0000313" key="7">
    <source>
        <dbReference type="EMBL" id="QDL53266.1"/>
    </source>
</evidence>
<organism evidence="7 8">
    <name type="scientific">Rhodoferax aquaticus</name>
    <dbReference type="NCBI Taxonomy" id="2527691"/>
    <lineage>
        <taxon>Bacteria</taxon>
        <taxon>Pseudomonadati</taxon>
        <taxon>Pseudomonadota</taxon>
        <taxon>Betaproteobacteria</taxon>
        <taxon>Burkholderiales</taxon>
        <taxon>Comamonadaceae</taxon>
        <taxon>Rhodoferax</taxon>
    </lineage>
</organism>
<feature type="compositionally biased region" description="Gly residues" evidence="5">
    <location>
        <begin position="21"/>
        <end position="31"/>
    </location>
</feature>
<sequence>MELNSIKPAAGAKHAKRRVGRGIGSGLGKTAGRGHKGQKSRSGGYHKVGFEGGQMPMHRRLPKRGFKSAQLQFNAEITLTTLEVLNTAEVDLLTLKQAGLVGQLAKVVKVVNTGALSKAVKLTGIGATAGAKAAIEAAGGTVA</sequence>
<dbReference type="InterPro" id="IPR036227">
    <property type="entry name" value="Ribosomal_uL15/eL18_sf"/>
</dbReference>
<dbReference type="PANTHER" id="PTHR12934:SF11">
    <property type="entry name" value="LARGE RIBOSOMAL SUBUNIT PROTEIN UL15M"/>
    <property type="match status" value="1"/>
</dbReference>
<comment type="similarity">
    <text evidence="1 4">Belongs to the universal ribosomal protein uL15 family.</text>
</comment>
<keyword evidence="8" id="KW-1185">Reference proteome</keyword>
<comment type="subunit">
    <text evidence="4">Part of the 50S ribosomal subunit.</text>
</comment>
<dbReference type="EMBL" id="CP036282">
    <property type="protein sequence ID" value="QDL53266.1"/>
    <property type="molecule type" value="Genomic_DNA"/>
</dbReference>
<keyword evidence="3 4" id="KW-0687">Ribonucleoprotein</keyword>
<dbReference type="SUPFAM" id="SSF52080">
    <property type="entry name" value="Ribosomal proteins L15p and L18e"/>
    <property type="match status" value="1"/>
</dbReference>
<dbReference type="KEGG" id="rhg:EXZ61_03240"/>
<protein>
    <recommendedName>
        <fullName evidence="4">Large ribosomal subunit protein uL15</fullName>
    </recommendedName>
</protein>
<dbReference type="Gene3D" id="3.100.10.10">
    <property type="match status" value="1"/>
</dbReference>
<keyword evidence="2 4" id="KW-0689">Ribosomal protein</keyword>
<dbReference type="PANTHER" id="PTHR12934">
    <property type="entry name" value="50S RIBOSOMAL PROTEIN L15"/>
    <property type="match status" value="1"/>
</dbReference>
<dbReference type="HAMAP" id="MF_01341">
    <property type="entry name" value="Ribosomal_uL15"/>
    <property type="match status" value="1"/>
</dbReference>
<dbReference type="GO" id="GO:0019843">
    <property type="term" value="F:rRNA binding"/>
    <property type="evidence" value="ECO:0007669"/>
    <property type="project" value="UniProtKB-UniRule"/>
</dbReference>
<evidence type="ECO:0000256" key="3">
    <source>
        <dbReference type="ARBA" id="ARBA00023274"/>
    </source>
</evidence>
<dbReference type="Pfam" id="PF00828">
    <property type="entry name" value="Ribosomal_L27A"/>
    <property type="match status" value="1"/>
</dbReference>
<reference evidence="8" key="1">
    <citation type="submission" date="2019-02" db="EMBL/GenBank/DDBJ databases">
        <title>Complete genome sequence of Rhodoferax sp. Gr-4.</title>
        <authorList>
            <person name="Jin L."/>
        </authorList>
    </citation>
    <scope>NUCLEOTIDE SEQUENCE [LARGE SCALE GENOMIC DNA]</scope>
    <source>
        <strain evidence="8">Gr-4</strain>
    </source>
</reference>
<reference evidence="8" key="2">
    <citation type="journal article" date="2020" name="Int. J. Syst. Evol. Microbiol.">
        <title>Genomic insights into a novel species Rhodoferax aquaticus sp. nov., isolated from freshwater.</title>
        <authorList>
            <person name="Li T."/>
            <person name="Zhuo Y."/>
            <person name="Jin C.Z."/>
            <person name="Wu X."/>
            <person name="Ko S.R."/>
            <person name="Jin F.J."/>
            <person name="Ahn C.Y."/>
            <person name="Oh H.M."/>
            <person name="Lee H.G."/>
            <person name="Jin L."/>
        </authorList>
    </citation>
    <scope>NUCLEOTIDE SEQUENCE [LARGE SCALE GENOMIC DNA]</scope>
    <source>
        <strain evidence="8">Gr-4</strain>
    </source>
</reference>
<dbReference type="InterPro" id="IPR030878">
    <property type="entry name" value="Ribosomal_uL15"/>
</dbReference>
<proteinExistence type="inferred from homology"/>
<dbReference type="InterPro" id="IPR005749">
    <property type="entry name" value="Ribosomal_uL15_bac-type"/>
</dbReference>
<evidence type="ECO:0000256" key="2">
    <source>
        <dbReference type="ARBA" id="ARBA00022980"/>
    </source>
</evidence>
<gene>
    <name evidence="4" type="primary">rplO</name>
    <name evidence="7" type="ORF">EXZ61_03240</name>
</gene>
<dbReference type="Proteomes" id="UP000317365">
    <property type="component" value="Chromosome"/>
</dbReference>